<keyword evidence="5 9" id="KW-0863">Zinc-finger</keyword>
<keyword evidence="3" id="KW-0808">Transferase</keyword>
<dbReference type="Gene3D" id="3.30.40.10">
    <property type="entry name" value="Zinc/RING finger domain, C3HC4 (zinc finger)"/>
    <property type="match status" value="1"/>
</dbReference>
<feature type="region of interest" description="Disordered" evidence="10">
    <location>
        <begin position="253"/>
        <end position="272"/>
    </location>
</feature>
<evidence type="ECO:0000256" key="5">
    <source>
        <dbReference type="ARBA" id="ARBA00022771"/>
    </source>
</evidence>
<feature type="compositionally biased region" description="Polar residues" evidence="10">
    <location>
        <begin position="10"/>
        <end position="31"/>
    </location>
</feature>
<keyword evidence="11" id="KW-1133">Transmembrane helix</keyword>
<sequence length="357" mass="40039">TCGSVKMPANSPQPDPSSLNKKVTMTKQSSPKGDRKYLHQMPRSPGTSLHSTCPLCLRTFGNMLYLNPCLHSFCFSCTQGLLETQAECPHCKQPFNSIFHPVKKKECPADLLSKRNIKEESCSAPSNKKYVREEHMSLSSRKHKENGPFSVFKHHSEDDITLSYEDLTLSKPNLKRPCKHSSFKSPSKDSPLLSGFAKSEARHECYHMQILEKKPCSDQISFKSISQEAAFMPAPELTKSNFKRPCKPSSFISTSKPNTHLSGPSKPEAHQECHHLHVSEKKPNSDQFSSKSTQDTAAFESLPDLSKFVDDETDMLRYRALSANLSKPNLLEAILFLLLSGAVVFVCIYIYLQVVVL</sequence>
<feature type="domain" description="RING-type" evidence="12">
    <location>
        <begin position="53"/>
        <end position="92"/>
    </location>
</feature>
<evidence type="ECO:0000259" key="12">
    <source>
        <dbReference type="PROSITE" id="PS50089"/>
    </source>
</evidence>
<dbReference type="EC" id="2.3.2.27" evidence="2"/>
<dbReference type="PROSITE" id="PS50089">
    <property type="entry name" value="ZF_RING_2"/>
    <property type="match status" value="1"/>
</dbReference>
<keyword evidence="8" id="KW-0804">Transcription</keyword>
<evidence type="ECO:0000313" key="13">
    <source>
        <dbReference type="EMBL" id="KAH0628369.1"/>
    </source>
</evidence>
<evidence type="ECO:0000256" key="4">
    <source>
        <dbReference type="ARBA" id="ARBA00022723"/>
    </source>
</evidence>
<proteinExistence type="predicted"/>
<keyword evidence="14" id="KW-1185">Reference proteome</keyword>
<dbReference type="Pfam" id="PF13923">
    <property type="entry name" value="zf-C3HC4_2"/>
    <property type="match status" value="1"/>
</dbReference>
<evidence type="ECO:0000256" key="10">
    <source>
        <dbReference type="SAM" id="MobiDB-lite"/>
    </source>
</evidence>
<dbReference type="SUPFAM" id="SSF57850">
    <property type="entry name" value="RING/U-box"/>
    <property type="match status" value="1"/>
</dbReference>
<dbReference type="Proteomes" id="UP000826234">
    <property type="component" value="Unassembled WGS sequence"/>
</dbReference>
<accession>A0ABQ7TFT4</accession>
<evidence type="ECO:0000256" key="1">
    <source>
        <dbReference type="ARBA" id="ARBA00000900"/>
    </source>
</evidence>
<feature type="region of interest" description="Disordered" evidence="10">
    <location>
        <begin position="1"/>
        <end position="44"/>
    </location>
</feature>
<keyword evidence="6" id="KW-0862">Zinc</keyword>
<evidence type="ECO:0000256" key="8">
    <source>
        <dbReference type="ARBA" id="ARBA00023163"/>
    </source>
</evidence>
<reference evidence="13 14" key="1">
    <citation type="journal article" date="2022" name="Gigascience">
        <title>A chromosome-level genome assembly and annotation of the desert horned lizard, Phrynosoma platyrhinos, provides insight into chromosomal rearrangements among reptiles.</title>
        <authorList>
            <person name="Koochekian N."/>
            <person name="Ascanio A."/>
            <person name="Farleigh K."/>
            <person name="Card D.C."/>
            <person name="Schield D.R."/>
            <person name="Castoe T.A."/>
            <person name="Jezkova T."/>
        </authorList>
    </citation>
    <scope>NUCLEOTIDE SEQUENCE [LARGE SCALE GENOMIC DNA]</scope>
    <source>
        <strain evidence="13">NK-2021</strain>
    </source>
</reference>
<organism evidence="13 14">
    <name type="scientific">Phrynosoma platyrhinos</name>
    <name type="common">Desert horned lizard</name>
    <dbReference type="NCBI Taxonomy" id="52577"/>
    <lineage>
        <taxon>Eukaryota</taxon>
        <taxon>Metazoa</taxon>
        <taxon>Chordata</taxon>
        <taxon>Craniata</taxon>
        <taxon>Vertebrata</taxon>
        <taxon>Euteleostomi</taxon>
        <taxon>Lepidosauria</taxon>
        <taxon>Squamata</taxon>
        <taxon>Bifurcata</taxon>
        <taxon>Unidentata</taxon>
        <taxon>Episquamata</taxon>
        <taxon>Toxicofera</taxon>
        <taxon>Iguania</taxon>
        <taxon>Phrynosomatidae</taxon>
        <taxon>Phrynosomatinae</taxon>
        <taxon>Phrynosoma</taxon>
    </lineage>
</organism>
<keyword evidence="7" id="KW-0805">Transcription regulation</keyword>
<dbReference type="InterPro" id="IPR001841">
    <property type="entry name" value="Znf_RING"/>
</dbReference>
<evidence type="ECO:0000256" key="2">
    <source>
        <dbReference type="ARBA" id="ARBA00012483"/>
    </source>
</evidence>
<dbReference type="EMBL" id="JAIPUX010000439">
    <property type="protein sequence ID" value="KAH0628369.1"/>
    <property type="molecule type" value="Genomic_DNA"/>
</dbReference>
<evidence type="ECO:0000256" key="6">
    <source>
        <dbReference type="ARBA" id="ARBA00022833"/>
    </source>
</evidence>
<keyword evidence="4" id="KW-0479">Metal-binding</keyword>
<dbReference type="PANTHER" id="PTHR46077:SF1">
    <property type="entry name" value="TOP1 BINDING ARGININE_SERINE RICH PROTEIN, E3 UBIQUITIN LIGASE"/>
    <property type="match status" value="1"/>
</dbReference>
<dbReference type="InterPro" id="IPR013083">
    <property type="entry name" value="Znf_RING/FYVE/PHD"/>
</dbReference>
<gene>
    <name evidence="13" type="ORF">JD844_009442</name>
</gene>
<evidence type="ECO:0000256" key="7">
    <source>
        <dbReference type="ARBA" id="ARBA00023015"/>
    </source>
</evidence>
<keyword evidence="11" id="KW-0812">Transmembrane</keyword>
<evidence type="ECO:0000256" key="9">
    <source>
        <dbReference type="PROSITE-ProRule" id="PRU00175"/>
    </source>
</evidence>
<feature type="non-terminal residue" evidence="13">
    <location>
        <position position="1"/>
    </location>
</feature>
<feature type="transmembrane region" description="Helical" evidence="11">
    <location>
        <begin position="333"/>
        <end position="352"/>
    </location>
</feature>
<evidence type="ECO:0000256" key="3">
    <source>
        <dbReference type="ARBA" id="ARBA00022679"/>
    </source>
</evidence>
<feature type="compositionally biased region" description="Polar residues" evidence="10">
    <location>
        <begin position="253"/>
        <end position="262"/>
    </location>
</feature>
<keyword evidence="11" id="KW-0472">Membrane</keyword>
<evidence type="ECO:0000313" key="14">
    <source>
        <dbReference type="Proteomes" id="UP000826234"/>
    </source>
</evidence>
<comment type="catalytic activity">
    <reaction evidence="1">
        <text>S-ubiquitinyl-[E2 ubiquitin-conjugating enzyme]-L-cysteine + [acceptor protein]-L-lysine = [E2 ubiquitin-conjugating enzyme]-L-cysteine + N(6)-ubiquitinyl-[acceptor protein]-L-lysine.</text>
        <dbReference type="EC" id="2.3.2.27"/>
    </reaction>
</comment>
<name>A0ABQ7TFT4_PHRPL</name>
<protein>
    <recommendedName>
        <fullName evidence="2">RING-type E3 ubiquitin transferase</fullName>
        <ecNumber evidence="2">2.3.2.27</ecNumber>
    </recommendedName>
</protein>
<dbReference type="PANTHER" id="PTHR46077">
    <property type="entry name" value="E3 UBIQUITIN-PROTEIN LIGASE TOPORS"/>
    <property type="match status" value="1"/>
</dbReference>
<evidence type="ECO:0000256" key="11">
    <source>
        <dbReference type="SAM" id="Phobius"/>
    </source>
</evidence>
<comment type="caution">
    <text evidence="13">The sequence shown here is derived from an EMBL/GenBank/DDBJ whole genome shotgun (WGS) entry which is preliminary data.</text>
</comment>